<evidence type="ECO:0000256" key="1">
    <source>
        <dbReference type="SAM" id="Phobius"/>
    </source>
</evidence>
<sequence length="143" mass="16856">MKVLKEHLAGIEEEDPTFVDDSHMYYKDENNESRRKFTTEYLDLYQLSHNVTSINEPRICLRANFPWILEPNTDFLHIFDVTHFIMVLYICFLCPHFSANRNLPDWEKILNTIVIAGLLLNIYTQITTAVVKKVCSLTFHFTL</sequence>
<keyword evidence="1" id="KW-1133">Transmembrane helix</keyword>
<evidence type="ECO:0000313" key="3">
    <source>
        <dbReference type="Proteomes" id="UP000007151"/>
    </source>
</evidence>
<feature type="transmembrane region" description="Helical" evidence="1">
    <location>
        <begin position="75"/>
        <end position="97"/>
    </location>
</feature>
<proteinExistence type="predicted"/>
<gene>
    <name evidence="2" type="ORF">KGM_213438</name>
</gene>
<keyword evidence="1" id="KW-0472">Membrane</keyword>
<protein>
    <submittedName>
        <fullName evidence="2">Uncharacterized protein</fullName>
    </submittedName>
</protein>
<dbReference type="AlphaFoldDB" id="A0A212FIN2"/>
<organism evidence="2 3">
    <name type="scientific">Danaus plexippus plexippus</name>
    <dbReference type="NCBI Taxonomy" id="278856"/>
    <lineage>
        <taxon>Eukaryota</taxon>
        <taxon>Metazoa</taxon>
        <taxon>Ecdysozoa</taxon>
        <taxon>Arthropoda</taxon>
        <taxon>Hexapoda</taxon>
        <taxon>Insecta</taxon>
        <taxon>Pterygota</taxon>
        <taxon>Neoptera</taxon>
        <taxon>Endopterygota</taxon>
        <taxon>Lepidoptera</taxon>
        <taxon>Glossata</taxon>
        <taxon>Ditrysia</taxon>
        <taxon>Papilionoidea</taxon>
        <taxon>Nymphalidae</taxon>
        <taxon>Danainae</taxon>
        <taxon>Danaini</taxon>
        <taxon>Danaina</taxon>
        <taxon>Danaus</taxon>
        <taxon>Danaus</taxon>
    </lineage>
</organism>
<comment type="caution">
    <text evidence="2">The sequence shown here is derived from an EMBL/GenBank/DDBJ whole genome shotgun (WGS) entry which is preliminary data.</text>
</comment>
<keyword evidence="1" id="KW-0812">Transmembrane</keyword>
<reference evidence="2 3" key="1">
    <citation type="journal article" date="2011" name="Cell">
        <title>The monarch butterfly genome yields insights into long-distance migration.</title>
        <authorList>
            <person name="Zhan S."/>
            <person name="Merlin C."/>
            <person name="Boore J.L."/>
            <person name="Reppert S.M."/>
        </authorList>
    </citation>
    <scope>NUCLEOTIDE SEQUENCE [LARGE SCALE GENOMIC DNA]</scope>
    <source>
        <strain evidence="2">F-2</strain>
    </source>
</reference>
<dbReference type="KEGG" id="dpl:KGM_213438"/>
<feature type="transmembrane region" description="Helical" evidence="1">
    <location>
        <begin position="109"/>
        <end position="126"/>
    </location>
</feature>
<keyword evidence="3" id="KW-1185">Reference proteome</keyword>
<dbReference type="Proteomes" id="UP000007151">
    <property type="component" value="Unassembled WGS sequence"/>
</dbReference>
<dbReference type="InParanoid" id="A0A212FIN2"/>
<evidence type="ECO:0000313" key="2">
    <source>
        <dbReference type="EMBL" id="OWR53593.1"/>
    </source>
</evidence>
<name>A0A212FIN2_DANPL</name>
<dbReference type="EMBL" id="AGBW02008356">
    <property type="protein sequence ID" value="OWR53593.1"/>
    <property type="molecule type" value="Genomic_DNA"/>
</dbReference>
<accession>A0A212FIN2</accession>